<feature type="chain" id="PRO_5045723695" description="DUF4394 domain-containing protein" evidence="1">
    <location>
        <begin position="33"/>
        <end position="421"/>
    </location>
</feature>
<proteinExistence type="predicted"/>
<dbReference type="PROSITE" id="PS51257">
    <property type="entry name" value="PROKAR_LIPOPROTEIN"/>
    <property type="match status" value="1"/>
</dbReference>
<gene>
    <name evidence="2" type="ORF">I9W95_12780</name>
</gene>
<evidence type="ECO:0000256" key="1">
    <source>
        <dbReference type="SAM" id="SignalP"/>
    </source>
</evidence>
<comment type="caution">
    <text evidence="2">The sequence shown here is derived from an EMBL/GenBank/DDBJ whole genome shotgun (WGS) entry which is preliminary data.</text>
</comment>
<keyword evidence="3" id="KW-1185">Reference proteome</keyword>
<dbReference type="EMBL" id="JAEDAH010000083">
    <property type="protein sequence ID" value="MCA6064482.1"/>
    <property type="molecule type" value="Genomic_DNA"/>
</dbReference>
<name>A0ABS7ZSA8_9GAMM</name>
<evidence type="ECO:0008006" key="4">
    <source>
        <dbReference type="Google" id="ProtNLM"/>
    </source>
</evidence>
<dbReference type="RefSeq" id="WP_225675495.1">
    <property type="nucleotide sequence ID" value="NZ_JAEDAH010000083.1"/>
</dbReference>
<accession>A0ABS7ZSA8</accession>
<feature type="signal peptide" evidence="1">
    <location>
        <begin position="1"/>
        <end position="32"/>
    </location>
</feature>
<organism evidence="2 3">
    <name type="scientific">Thalassolituus marinus</name>
    <dbReference type="NCBI Taxonomy" id="671053"/>
    <lineage>
        <taxon>Bacteria</taxon>
        <taxon>Pseudomonadati</taxon>
        <taxon>Pseudomonadota</taxon>
        <taxon>Gammaproteobacteria</taxon>
        <taxon>Oceanospirillales</taxon>
        <taxon>Oceanospirillaceae</taxon>
        <taxon>Thalassolituus</taxon>
    </lineage>
</organism>
<sequence length="421" mass="44964">MNSRRFPSFSFPAKASVKTLAALIATSTLLTACGGGSSQSTEETSDEHEHTGRLLFSLSDSDTLMVFDQEESAFESVEDSAAGNAATLVLADNGLSAAVLSNGIADFVYSGLHSEEEEEALVEAEGEHGHEEAELLSRSLDTVTAMTSTQGHFSLLQSGSTVLLPAEDLEDTELDFENTTGPASQTYPGLLLEEEHELMLFFAADKAQVYEAGAATGDEFSCTNPAASVQGTEFALVLCDEGVLTVKVEETETDHEIDSDTLTALSSATQLRSNGHDFAAFSADGLWLIHEDDNETLQAETVSLTDVDNICNAAFATEDEESLAVLNSAGYLHIIDAESAEETRIALDETVTTNLSCDALTLANGPEGFMVVDKNDGILYIIDAHDGSPYHVHSRYQDNALTTLADVVLMHAIDAEHAHEH</sequence>
<evidence type="ECO:0000313" key="2">
    <source>
        <dbReference type="EMBL" id="MCA6064482.1"/>
    </source>
</evidence>
<evidence type="ECO:0000313" key="3">
    <source>
        <dbReference type="Proteomes" id="UP000714380"/>
    </source>
</evidence>
<reference evidence="2 3" key="1">
    <citation type="submission" date="2020-12" db="EMBL/GenBank/DDBJ databases">
        <title>Novel Thalassolituus-related marine hydrocarbonoclastic bacteria mediated algae-derived hydrocarbons mineralization in twilight zone of the northern South China Sea.</title>
        <authorList>
            <person name="Dong C."/>
        </authorList>
    </citation>
    <scope>NUCLEOTIDE SEQUENCE [LARGE SCALE GENOMIC DNA]</scope>
    <source>
        <strain evidence="2 3">IMCC1826</strain>
    </source>
</reference>
<protein>
    <recommendedName>
        <fullName evidence="4">DUF4394 domain-containing protein</fullName>
    </recommendedName>
</protein>
<keyword evidence="1" id="KW-0732">Signal</keyword>
<dbReference type="SUPFAM" id="SSF69322">
    <property type="entry name" value="Tricorn protease domain 2"/>
    <property type="match status" value="1"/>
</dbReference>
<dbReference type="Proteomes" id="UP000714380">
    <property type="component" value="Unassembled WGS sequence"/>
</dbReference>